<evidence type="ECO:0000313" key="1">
    <source>
        <dbReference type="EMBL" id="MBB4102427.1"/>
    </source>
</evidence>
<protein>
    <recommendedName>
        <fullName evidence="3">FG-GAP repeat-containing protein</fullName>
    </recommendedName>
</protein>
<comment type="caution">
    <text evidence="1">The sequence shown here is derived from an EMBL/GenBank/DDBJ whole genome shotgun (WGS) entry which is preliminary data.</text>
</comment>
<dbReference type="Proteomes" id="UP000584824">
    <property type="component" value="Unassembled WGS sequence"/>
</dbReference>
<proteinExistence type="predicted"/>
<accession>A0A7W6P065</accession>
<name>A0A7W6P065_9HYPH</name>
<evidence type="ECO:0008006" key="3">
    <source>
        <dbReference type="Google" id="ProtNLM"/>
    </source>
</evidence>
<keyword evidence="2" id="KW-1185">Reference proteome</keyword>
<gene>
    <name evidence="1" type="ORF">GGQ66_000962</name>
</gene>
<dbReference type="EMBL" id="JACIDU010000003">
    <property type="protein sequence ID" value="MBB4102427.1"/>
    <property type="molecule type" value="Genomic_DNA"/>
</dbReference>
<dbReference type="AlphaFoldDB" id="A0A7W6P065"/>
<evidence type="ECO:0000313" key="2">
    <source>
        <dbReference type="Proteomes" id="UP000584824"/>
    </source>
</evidence>
<organism evidence="1 2">
    <name type="scientific">Allorhizobium borbori</name>
    <dbReference type="NCBI Taxonomy" id="485907"/>
    <lineage>
        <taxon>Bacteria</taxon>
        <taxon>Pseudomonadati</taxon>
        <taxon>Pseudomonadota</taxon>
        <taxon>Alphaproteobacteria</taxon>
        <taxon>Hyphomicrobiales</taxon>
        <taxon>Rhizobiaceae</taxon>
        <taxon>Rhizobium/Agrobacterium group</taxon>
        <taxon>Allorhizobium</taxon>
    </lineage>
</organism>
<dbReference type="RefSeq" id="WP_183789981.1">
    <property type="nucleotide sequence ID" value="NZ_JACIDU010000003.1"/>
</dbReference>
<sequence>MQQKDLNADGINELIISSFPAELGNGATGCYGMVGKNMYLLSSEIGAWRNLTGGLGDNALSFEFHDRAAGKMPDIEVTGPGFCFPIHRYSDGEYRSWKVCN</sequence>
<reference evidence="1 2" key="1">
    <citation type="submission" date="2020-08" db="EMBL/GenBank/DDBJ databases">
        <title>Genomic Encyclopedia of Type Strains, Phase IV (KMG-IV): sequencing the most valuable type-strain genomes for metagenomic binning, comparative biology and taxonomic classification.</title>
        <authorList>
            <person name="Goeker M."/>
        </authorList>
    </citation>
    <scope>NUCLEOTIDE SEQUENCE [LARGE SCALE GENOMIC DNA]</scope>
    <source>
        <strain evidence="1 2">DSM 26385</strain>
    </source>
</reference>